<keyword evidence="3 6" id="KW-0285">Flavoprotein</keyword>
<dbReference type="Gene3D" id="1.20.140.10">
    <property type="entry name" value="Butyryl-CoA Dehydrogenase, subunit A, domain 3"/>
    <property type="match status" value="1"/>
</dbReference>
<evidence type="ECO:0000256" key="2">
    <source>
        <dbReference type="ARBA" id="ARBA00009347"/>
    </source>
</evidence>
<reference evidence="10" key="1">
    <citation type="submission" date="2021-05" db="EMBL/GenBank/DDBJ databases">
        <title>Novel Bacillus species.</title>
        <authorList>
            <person name="Liu G."/>
        </authorList>
    </citation>
    <scope>NUCLEOTIDE SEQUENCE</scope>
    <source>
        <strain evidence="10">FJAT-50051</strain>
    </source>
</reference>
<dbReference type="FunFam" id="2.40.110.10:FF:000002">
    <property type="entry name" value="Acyl-CoA dehydrogenase fadE12"/>
    <property type="match status" value="1"/>
</dbReference>
<accession>A0A942T241</accession>
<dbReference type="InterPro" id="IPR037069">
    <property type="entry name" value="AcylCoA_DH/ox_N_sf"/>
</dbReference>
<proteinExistence type="inferred from homology"/>
<dbReference type="Gene3D" id="1.10.540.10">
    <property type="entry name" value="Acyl-CoA dehydrogenase/oxidase, N-terminal domain"/>
    <property type="match status" value="1"/>
</dbReference>
<dbReference type="InterPro" id="IPR036250">
    <property type="entry name" value="AcylCo_DH-like_C"/>
</dbReference>
<dbReference type="GO" id="GO:0005886">
    <property type="term" value="C:plasma membrane"/>
    <property type="evidence" value="ECO:0007669"/>
    <property type="project" value="TreeGrafter"/>
</dbReference>
<evidence type="ECO:0000256" key="6">
    <source>
        <dbReference type="RuleBase" id="RU362125"/>
    </source>
</evidence>
<dbReference type="InterPro" id="IPR052161">
    <property type="entry name" value="Mycobact_Acyl-CoA_DH"/>
</dbReference>
<feature type="domain" description="Acyl-CoA dehydrogenase/oxidase C-terminal" evidence="7">
    <location>
        <begin position="230"/>
        <end position="383"/>
    </location>
</feature>
<comment type="similarity">
    <text evidence="2 6">Belongs to the acyl-CoA dehydrogenase family.</text>
</comment>
<evidence type="ECO:0000256" key="1">
    <source>
        <dbReference type="ARBA" id="ARBA00001974"/>
    </source>
</evidence>
<keyword evidence="4 6" id="KW-0274">FAD</keyword>
<dbReference type="PANTHER" id="PTHR43292">
    <property type="entry name" value="ACYL-COA DEHYDROGENASE"/>
    <property type="match status" value="1"/>
</dbReference>
<dbReference type="AlphaFoldDB" id="A0A942T241"/>
<comment type="caution">
    <text evidence="10">The sequence shown here is derived from an EMBL/GenBank/DDBJ whole genome shotgun (WGS) entry which is preliminary data.</text>
</comment>
<dbReference type="Pfam" id="PF02770">
    <property type="entry name" value="Acyl-CoA_dh_M"/>
    <property type="match status" value="1"/>
</dbReference>
<comment type="cofactor">
    <cofactor evidence="1 6">
        <name>FAD</name>
        <dbReference type="ChEBI" id="CHEBI:57692"/>
    </cofactor>
</comment>
<dbReference type="PANTHER" id="PTHR43292:SF3">
    <property type="entry name" value="ACYL-COA DEHYDROGENASE FADE29"/>
    <property type="match status" value="1"/>
</dbReference>
<dbReference type="Pfam" id="PF02771">
    <property type="entry name" value="Acyl-CoA_dh_N"/>
    <property type="match status" value="1"/>
</dbReference>
<dbReference type="SUPFAM" id="SSF56645">
    <property type="entry name" value="Acyl-CoA dehydrogenase NM domain-like"/>
    <property type="match status" value="1"/>
</dbReference>
<evidence type="ECO:0000256" key="4">
    <source>
        <dbReference type="ARBA" id="ARBA00022827"/>
    </source>
</evidence>
<evidence type="ECO:0000259" key="9">
    <source>
        <dbReference type="Pfam" id="PF02771"/>
    </source>
</evidence>
<organism evidence="10">
    <name type="scientific">Neobacillus citreus</name>
    <dbReference type="NCBI Taxonomy" id="2833578"/>
    <lineage>
        <taxon>Bacteria</taxon>
        <taxon>Bacillati</taxon>
        <taxon>Bacillota</taxon>
        <taxon>Bacilli</taxon>
        <taxon>Bacillales</taxon>
        <taxon>Bacillaceae</taxon>
        <taxon>Neobacillus</taxon>
    </lineage>
</organism>
<evidence type="ECO:0000256" key="5">
    <source>
        <dbReference type="ARBA" id="ARBA00023002"/>
    </source>
</evidence>
<dbReference type="InterPro" id="IPR009075">
    <property type="entry name" value="AcylCo_DH/oxidase_C"/>
</dbReference>
<dbReference type="GO" id="GO:0050660">
    <property type="term" value="F:flavin adenine dinucleotide binding"/>
    <property type="evidence" value="ECO:0007669"/>
    <property type="project" value="InterPro"/>
</dbReference>
<evidence type="ECO:0000313" key="10">
    <source>
        <dbReference type="EMBL" id="MBS4184055.1"/>
    </source>
</evidence>
<evidence type="ECO:0000256" key="3">
    <source>
        <dbReference type="ARBA" id="ARBA00022630"/>
    </source>
</evidence>
<dbReference type="Gene3D" id="2.40.110.10">
    <property type="entry name" value="Butyryl-CoA Dehydrogenase, subunit A, domain 2"/>
    <property type="match status" value="1"/>
</dbReference>
<evidence type="ECO:0000259" key="7">
    <source>
        <dbReference type="Pfam" id="PF00441"/>
    </source>
</evidence>
<protein>
    <submittedName>
        <fullName evidence="10">Acyl-CoA dehydrogenase family protein</fullName>
    </submittedName>
</protein>
<dbReference type="InterPro" id="IPR009100">
    <property type="entry name" value="AcylCoA_DH/oxidase_NM_dom_sf"/>
</dbReference>
<dbReference type="InterPro" id="IPR046373">
    <property type="entry name" value="Acyl-CoA_Oxase/DH_mid-dom_sf"/>
</dbReference>
<dbReference type="SUPFAM" id="SSF47203">
    <property type="entry name" value="Acyl-CoA dehydrogenase C-terminal domain-like"/>
    <property type="match status" value="1"/>
</dbReference>
<keyword evidence="5 6" id="KW-0560">Oxidoreductase</keyword>
<feature type="domain" description="Acyl-CoA oxidase/dehydrogenase middle" evidence="8">
    <location>
        <begin position="126"/>
        <end position="209"/>
    </location>
</feature>
<dbReference type="InterPro" id="IPR006091">
    <property type="entry name" value="Acyl-CoA_Oxase/DH_mid-dom"/>
</dbReference>
<dbReference type="GO" id="GO:0016627">
    <property type="term" value="F:oxidoreductase activity, acting on the CH-CH group of donors"/>
    <property type="evidence" value="ECO:0007669"/>
    <property type="project" value="InterPro"/>
</dbReference>
<dbReference type="InterPro" id="IPR013786">
    <property type="entry name" value="AcylCoA_DH/ox_N"/>
</dbReference>
<name>A0A942T241_9BACI</name>
<dbReference type="Pfam" id="PF00441">
    <property type="entry name" value="Acyl-CoA_dh_1"/>
    <property type="match status" value="1"/>
</dbReference>
<gene>
    <name evidence="10" type="ORF">KHB02_21925</name>
</gene>
<dbReference type="EMBL" id="JAGYPE010000004">
    <property type="protein sequence ID" value="MBS4184055.1"/>
    <property type="molecule type" value="Genomic_DNA"/>
</dbReference>
<sequence length="390" mass="43980">MKMLRFDLTDEQRKLKEEIRTYLDSHITPELLNELKENPDGGPLWSQYIKELGEDGWLGIGWPIEYGGQGRTPLEQYIFLEEIERTGVNIPFITLETVGPTLMKLGTEEQKNYFLPKILKGEVEIAVGYTEPQAGTDLASLQTRAVRDGDSYVINGQKVFTTNAHMADYIWLAARTDPDAPKHKGISIFLVPTSLPGFSVTPMNLIGERSNVSYYDNVRVPLSALVGEENKGWEYITTQLSLERLMLSTYSRMERMIEETITWASENEFDGARVIDQPGVRDSLAELTVEMEILRLLNYRAAWGHSNEKAAPYRPSMNKVFAAELNQKVFDTCMQVMGMFGQMETGSEWAVADGYAPEHAKKRLVYLFGGGANDVQRDLVARFGLGLPKS</sequence>
<evidence type="ECO:0000259" key="8">
    <source>
        <dbReference type="Pfam" id="PF02770"/>
    </source>
</evidence>
<feature type="domain" description="Acyl-CoA dehydrogenase/oxidase N-terminal" evidence="9">
    <location>
        <begin position="9"/>
        <end position="122"/>
    </location>
</feature>